<comment type="caution">
    <text evidence="1">The sequence shown here is derived from an EMBL/GenBank/DDBJ whole genome shotgun (WGS) entry which is preliminary data.</text>
</comment>
<dbReference type="Gene3D" id="1.10.10.1130">
    <property type="entry name" value="Uncharacterised protein PF10982, DUF2789"/>
    <property type="match status" value="1"/>
</dbReference>
<dbReference type="InterPro" id="IPR038086">
    <property type="entry name" value="DUF2789_sf"/>
</dbReference>
<evidence type="ECO:0000313" key="2">
    <source>
        <dbReference type="Proteomes" id="UP001202831"/>
    </source>
</evidence>
<dbReference type="Pfam" id="PF10982">
    <property type="entry name" value="DUF2789"/>
    <property type="match status" value="1"/>
</dbReference>
<name>A0ABT0N3C6_9GAMM</name>
<dbReference type="Proteomes" id="UP001202831">
    <property type="component" value="Unassembled WGS sequence"/>
</dbReference>
<organism evidence="1 2">
    <name type="scientific">Shewanella corallii</name>
    <dbReference type="NCBI Taxonomy" id="560080"/>
    <lineage>
        <taxon>Bacteria</taxon>
        <taxon>Pseudomonadati</taxon>
        <taxon>Pseudomonadota</taxon>
        <taxon>Gammaproteobacteria</taxon>
        <taxon>Alteromonadales</taxon>
        <taxon>Shewanellaceae</taxon>
        <taxon>Shewanella</taxon>
    </lineage>
</organism>
<sequence>MDTTPSDLSHLFAQLGLADSDEAIESFIGAHSIEPNTCISDAKFWNDSQRAFIKEAMSLDNNWTELLDQLDARLHRE</sequence>
<dbReference type="InterPro" id="IPR021250">
    <property type="entry name" value="DUF2789"/>
</dbReference>
<evidence type="ECO:0000313" key="1">
    <source>
        <dbReference type="EMBL" id="MCL2912958.1"/>
    </source>
</evidence>
<keyword evidence="2" id="KW-1185">Reference proteome</keyword>
<gene>
    <name evidence="1" type="ORF">L2725_04060</name>
</gene>
<reference evidence="1 2" key="1">
    <citation type="submission" date="2022-01" db="EMBL/GenBank/DDBJ databases">
        <title>Whole genome-based taxonomy of the Shewanellaceae.</title>
        <authorList>
            <person name="Martin-Rodriguez A.J."/>
        </authorList>
    </citation>
    <scope>NUCLEOTIDE SEQUENCE [LARGE SCALE GENOMIC DNA]</scope>
    <source>
        <strain evidence="1 2">DSM 21332</strain>
    </source>
</reference>
<proteinExistence type="predicted"/>
<dbReference type="RefSeq" id="WP_249247758.1">
    <property type="nucleotide sequence ID" value="NZ_JAKIKT010000001.1"/>
</dbReference>
<dbReference type="EMBL" id="JAKIKT010000001">
    <property type="protein sequence ID" value="MCL2912958.1"/>
    <property type="molecule type" value="Genomic_DNA"/>
</dbReference>
<accession>A0ABT0N3C6</accession>
<protein>
    <submittedName>
        <fullName evidence="1">DUF2789 domain-containing protein</fullName>
    </submittedName>
</protein>